<accession>A0ABN8SN98</accession>
<reference evidence="1 2" key="1">
    <citation type="submission" date="2022-05" db="EMBL/GenBank/DDBJ databases">
        <authorList>
            <consortium name="Genoscope - CEA"/>
            <person name="William W."/>
        </authorList>
    </citation>
    <scope>NUCLEOTIDE SEQUENCE [LARGE SCALE GENOMIC DNA]</scope>
</reference>
<dbReference type="SUPFAM" id="SSF52266">
    <property type="entry name" value="SGNH hydrolase"/>
    <property type="match status" value="1"/>
</dbReference>
<sequence>PTVRTDPSEITLHVGTNDLRNRSPREVAEDIINLCEDISQNTTASVTISGLPHRTDEPSMGDKVTETNRIIKSFCLDLLAVNETRLDSTITDNLVHIDGYSILRKDRNRNSGGVCIYLRSNINYCL</sequence>
<comment type="caution">
    <text evidence="1">The sequence shown here is derived from an EMBL/GenBank/DDBJ whole genome shotgun (WGS) entry which is preliminary data.</text>
</comment>
<name>A0ABN8SN98_9CNID</name>
<protein>
    <recommendedName>
        <fullName evidence="3">Furin, partial</fullName>
    </recommendedName>
</protein>
<dbReference type="InterPro" id="IPR036514">
    <property type="entry name" value="SGNH_hydro_sf"/>
</dbReference>
<proteinExistence type="predicted"/>
<dbReference type="EMBL" id="CALNXI010003378">
    <property type="protein sequence ID" value="CAH3193083.1"/>
    <property type="molecule type" value="Genomic_DNA"/>
</dbReference>
<evidence type="ECO:0008006" key="3">
    <source>
        <dbReference type="Google" id="ProtNLM"/>
    </source>
</evidence>
<feature type="non-terminal residue" evidence="1">
    <location>
        <position position="1"/>
    </location>
</feature>
<evidence type="ECO:0000313" key="1">
    <source>
        <dbReference type="EMBL" id="CAH3193083.1"/>
    </source>
</evidence>
<dbReference type="Proteomes" id="UP001159427">
    <property type="component" value="Unassembled WGS sequence"/>
</dbReference>
<dbReference type="Gene3D" id="3.40.50.1110">
    <property type="entry name" value="SGNH hydrolase"/>
    <property type="match status" value="1"/>
</dbReference>
<gene>
    <name evidence="1" type="ORF">PEVE_00025127</name>
</gene>
<evidence type="ECO:0000313" key="2">
    <source>
        <dbReference type="Proteomes" id="UP001159427"/>
    </source>
</evidence>
<keyword evidence="2" id="KW-1185">Reference proteome</keyword>
<organism evidence="1 2">
    <name type="scientific">Porites evermanni</name>
    <dbReference type="NCBI Taxonomy" id="104178"/>
    <lineage>
        <taxon>Eukaryota</taxon>
        <taxon>Metazoa</taxon>
        <taxon>Cnidaria</taxon>
        <taxon>Anthozoa</taxon>
        <taxon>Hexacorallia</taxon>
        <taxon>Scleractinia</taxon>
        <taxon>Fungiina</taxon>
        <taxon>Poritidae</taxon>
        <taxon>Porites</taxon>
    </lineage>
</organism>